<accession>A4QHB5</accession>
<protein>
    <submittedName>
        <fullName evidence="2">Porin</fullName>
    </submittedName>
</protein>
<gene>
    <name evidence="2" type="primary">porA</name>
    <name evidence="1" type="ordered locus">cgR_2617</name>
</gene>
<reference evidence="1" key="1">
    <citation type="journal article" date="2007" name="Microbiology">
        <title>Comparative analysis of the Corynebacterium glutamicum group and complete genome sequence of strain R.</title>
        <authorList>
            <person name="Yukawa H."/>
            <person name="Omumasaba C.A."/>
            <person name="Nonaka H."/>
            <person name="Kos P."/>
            <person name="Okai N."/>
            <person name="Suzuki N."/>
            <person name="Suda M."/>
            <person name="Tsuge Y."/>
            <person name="Watanabe J."/>
            <person name="Ikeda Y."/>
            <person name="Vertes A.A."/>
            <person name="Inui M."/>
        </authorList>
    </citation>
    <scope>NUCLEOTIDE SEQUENCE</scope>
    <source>
        <strain evidence="1">R</strain>
    </source>
</reference>
<reference evidence="2" key="2">
    <citation type="journal article" date="2010" name="J. Bacteriol.">
        <title>Reconstitution experiments and gene deletions reveal the existence of two-component major cell wall channels in the genus Corynebacterium.</title>
        <authorList>
            <person name="Barth E."/>
            <person name="Agullo Barcelo M."/>
            <person name="Klaeckta C."/>
            <person name="Benz R."/>
        </authorList>
    </citation>
    <scope>NUCLEOTIDE SEQUENCE</scope>
    <source>
        <strain evidence="2">R</strain>
    </source>
</reference>
<organism evidence="2">
    <name type="scientific">Corynebacterium glutamicum (strain R)</name>
    <dbReference type="NCBI Taxonomy" id="340322"/>
    <lineage>
        <taxon>Bacteria</taxon>
        <taxon>Bacillati</taxon>
        <taxon>Actinomycetota</taxon>
        <taxon>Actinomycetes</taxon>
        <taxon>Mycobacteriales</taxon>
        <taxon>Corynebacteriaceae</taxon>
        <taxon>Corynebacterium</taxon>
    </lineage>
</organism>
<dbReference type="EMBL" id="BN001296">
    <property type="protein sequence ID" value="CAX62811.1"/>
    <property type="molecule type" value="Genomic_DNA"/>
</dbReference>
<name>A4QHB5_CORGB</name>
<sequence>MENVTTFLDNLGILSTTGLFGDAFSFLAASGNWADAVAKLIGLL</sequence>
<evidence type="ECO:0000313" key="2">
    <source>
        <dbReference type="EMBL" id="CAX62811.1"/>
    </source>
</evidence>
<dbReference type="KEGG" id="cgt:cgR_2617"/>
<dbReference type="Proteomes" id="UP000006698">
    <property type="component" value="Chromosome"/>
</dbReference>
<dbReference type="HOGENOM" id="CLU_217521_0_0_11"/>
<dbReference type="EMBL" id="AP009044">
    <property type="protein sequence ID" value="BAF55631.1"/>
    <property type="molecule type" value="Genomic_DNA"/>
</dbReference>
<dbReference type="RefSeq" id="WP_011897920.1">
    <property type="nucleotide sequence ID" value="NC_009342.1"/>
</dbReference>
<evidence type="ECO:0000313" key="1">
    <source>
        <dbReference type="EMBL" id="BAF55631.1"/>
    </source>
</evidence>
<proteinExistence type="predicted"/>
<dbReference type="AlphaFoldDB" id="A4QHB5"/>
<dbReference type="NCBIfam" id="NF033925">
    <property type="entry name" value="pora_1"/>
    <property type="match status" value="1"/>
</dbReference>